<keyword evidence="5 10" id="KW-1133">Transmembrane helix</keyword>
<keyword evidence="3 10" id="KW-1003">Cell membrane</keyword>
<evidence type="ECO:0000256" key="3">
    <source>
        <dbReference type="ARBA" id="ARBA00022475"/>
    </source>
</evidence>
<dbReference type="PANTHER" id="PTHR10110:SF86">
    <property type="entry name" value="SODIUM_HYDROGEN EXCHANGER 7"/>
    <property type="match status" value="1"/>
</dbReference>
<evidence type="ECO:0000256" key="9">
    <source>
        <dbReference type="ARBA" id="ARBA00023201"/>
    </source>
</evidence>
<keyword evidence="6 10" id="KW-0915">Sodium</keyword>
<dbReference type="KEGG" id="pseg:D3H65_10590"/>
<dbReference type="PANTHER" id="PTHR10110">
    <property type="entry name" value="SODIUM/HYDROGEN EXCHANGER"/>
    <property type="match status" value="1"/>
</dbReference>
<dbReference type="GO" id="GO:0015385">
    <property type="term" value="F:sodium:proton antiporter activity"/>
    <property type="evidence" value="ECO:0007669"/>
    <property type="project" value="InterPro"/>
</dbReference>
<dbReference type="Proteomes" id="UP000263900">
    <property type="component" value="Chromosome"/>
</dbReference>
<keyword evidence="9 10" id="KW-0739">Sodium transport</keyword>
<proteinExistence type="inferred from homology"/>
<evidence type="ECO:0000256" key="10">
    <source>
        <dbReference type="RuleBase" id="RU366002"/>
    </source>
</evidence>
<protein>
    <submittedName>
        <fullName evidence="12">Na+/H+ antiporter</fullName>
    </submittedName>
</protein>
<dbReference type="GO" id="GO:0015386">
    <property type="term" value="F:potassium:proton antiporter activity"/>
    <property type="evidence" value="ECO:0007669"/>
    <property type="project" value="TreeGrafter"/>
</dbReference>
<evidence type="ECO:0000256" key="5">
    <source>
        <dbReference type="ARBA" id="ARBA00022989"/>
    </source>
</evidence>
<dbReference type="Pfam" id="PF00999">
    <property type="entry name" value="Na_H_Exchanger"/>
    <property type="match status" value="1"/>
</dbReference>
<feature type="transmembrane region" description="Helical" evidence="10">
    <location>
        <begin position="113"/>
        <end position="134"/>
    </location>
</feature>
<keyword evidence="8 10" id="KW-0472">Membrane</keyword>
<feature type="transmembrane region" description="Helical" evidence="10">
    <location>
        <begin position="348"/>
        <end position="370"/>
    </location>
</feature>
<dbReference type="EMBL" id="CP032157">
    <property type="protein sequence ID" value="AXY78595.1"/>
    <property type="molecule type" value="Genomic_DNA"/>
</dbReference>
<gene>
    <name evidence="12" type="ORF">D3H65_10590</name>
</gene>
<evidence type="ECO:0000256" key="2">
    <source>
        <dbReference type="ARBA" id="ARBA00022448"/>
    </source>
</evidence>
<evidence type="ECO:0000256" key="7">
    <source>
        <dbReference type="ARBA" id="ARBA00023065"/>
    </source>
</evidence>
<feature type="transmembrane region" description="Helical" evidence="10">
    <location>
        <begin position="382"/>
        <end position="402"/>
    </location>
</feature>
<feature type="transmembrane region" description="Helical" evidence="10">
    <location>
        <begin position="29"/>
        <end position="49"/>
    </location>
</feature>
<feature type="transmembrane region" description="Helical" evidence="10">
    <location>
        <begin position="84"/>
        <end position="107"/>
    </location>
</feature>
<dbReference type="NCBIfam" id="TIGR00831">
    <property type="entry name" value="a_cpa1"/>
    <property type="match status" value="1"/>
</dbReference>
<organism evidence="12 13">
    <name type="scientific">Paraflavitalea soli</name>
    <dbReference type="NCBI Taxonomy" id="2315862"/>
    <lineage>
        <taxon>Bacteria</taxon>
        <taxon>Pseudomonadati</taxon>
        <taxon>Bacteroidota</taxon>
        <taxon>Chitinophagia</taxon>
        <taxon>Chitinophagales</taxon>
        <taxon>Chitinophagaceae</taxon>
        <taxon>Paraflavitalea</taxon>
    </lineage>
</organism>
<dbReference type="OrthoDB" id="9809206at2"/>
<comment type="similarity">
    <text evidence="10">Belongs to the monovalent cation:proton antiporter 1 (CPA1) transporter (TC 2.A.36) family.</text>
</comment>
<feature type="domain" description="Cation/H+ exchanger transmembrane" evidence="11">
    <location>
        <begin position="14"/>
        <end position="408"/>
    </location>
</feature>
<keyword evidence="2 10" id="KW-0813">Transport</keyword>
<evidence type="ECO:0000313" key="12">
    <source>
        <dbReference type="EMBL" id="AXY78595.1"/>
    </source>
</evidence>
<comment type="subcellular location">
    <subcellularLocation>
        <location evidence="1 10">Cell membrane</location>
        <topology evidence="1 10">Multi-pass membrane protein</topology>
    </subcellularLocation>
</comment>
<name>A0A3B7N3E8_9BACT</name>
<keyword evidence="4 10" id="KW-0812">Transmembrane</keyword>
<evidence type="ECO:0000256" key="4">
    <source>
        <dbReference type="ARBA" id="ARBA00022692"/>
    </source>
</evidence>
<evidence type="ECO:0000259" key="11">
    <source>
        <dbReference type="Pfam" id="PF00999"/>
    </source>
</evidence>
<feature type="transmembrane region" description="Helical" evidence="10">
    <location>
        <begin position="271"/>
        <end position="291"/>
    </location>
</feature>
<dbReference type="InterPro" id="IPR004705">
    <property type="entry name" value="Cation/H_exchanger_CPA1_bac"/>
</dbReference>
<evidence type="ECO:0000256" key="1">
    <source>
        <dbReference type="ARBA" id="ARBA00004651"/>
    </source>
</evidence>
<evidence type="ECO:0000313" key="13">
    <source>
        <dbReference type="Proteomes" id="UP000263900"/>
    </source>
</evidence>
<reference evidence="12 13" key="1">
    <citation type="submission" date="2018-09" db="EMBL/GenBank/DDBJ databases">
        <title>Genome sequencing of strain 6GH32-13.</title>
        <authorList>
            <person name="Weon H.-Y."/>
            <person name="Heo J."/>
            <person name="Kwon S.-W."/>
        </authorList>
    </citation>
    <scope>NUCLEOTIDE SEQUENCE [LARGE SCALE GENOMIC DNA]</scope>
    <source>
        <strain evidence="12 13">5GH32-13</strain>
    </source>
</reference>
<feature type="transmembrane region" description="Helical" evidence="10">
    <location>
        <begin position="303"/>
        <end position="327"/>
    </location>
</feature>
<feature type="transmembrane region" description="Helical" evidence="10">
    <location>
        <begin position="179"/>
        <end position="204"/>
    </location>
</feature>
<dbReference type="Gene3D" id="6.10.140.1330">
    <property type="match status" value="1"/>
</dbReference>
<keyword evidence="13" id="KW-1185">Reference proteome</keyword>
<feature type="transmembrane region" description="Helical" evidence="10">
    <location>
        <begin position="224"/>
        <end position="250"/>
    </location>
</feature>
<comment type="function">
    <text evidence="10">Na(+)/H(+) antiporter that extrudes sodium in exchange for external protons.</text>
</comment>
<feature type="transmembrane region" description="Helical" evidence="10">
    <location>
        <begin position="55"/>
        <end position="72"/>
    </location>
</feature>
<feature type="transmembrane region" description="Helical" evidence="10">
    <location>
        <begin position="6"/>
        <end position="22"/>
    </location>
</feature>
<dbReference type="InterPro" id="IPR006153">
    <property type="entry name" value="Cation/H_exchanger_TM"/>
</dbReference>
<dbReference type="GO" id="GO:0098719">
    <property type="term" value="P:sodium ion import across plasma membrane"/>
    <property type="evidence" value="ECO:0007669"/>
    <property type="project" value="TreeGrafter"/>
</dbReference>
<dbReference type="GO" id="GO:0051453">
    <property type="term" value="P:regulation of intracellular pH"/>
    <property type="evidence" value="ECO:0007669"/>
    <property type="project" value="TreeGrafter"/>
</dbReference>
<keyword evidence="7 10" id="KW-0406">Ion transport</keyword>
<dbReference type="InterPro" id="IPR018422">
    <property type="entry name" value="Cation/H_exchanger_CPA1"/>
</dbReference>
<evidence type="ECO:0000256" key="6">
    <source>
        <dbReference type="ARBA" id="ARBA00023053"/>
    </source>
</evidence>
<accession>A0A3B7N3E8</accession>
<dbReference type="GO" id="GO:0005886">
    <property type="term" value="C:plasma membrane"/>
    <property type="evidence" value="ECO:0007669"/>
    <property type="project" value="UniProtKB-SubCell"/>
</dbReference>
<keyword evidence="10" id="KW-0050">Antiport</keyword>
<evidence type="ECO:0000256" key="8">
    <source>
        <dbReference type="ARBA" id="ARBA00023136"/>
    </source>
</evidence>
<dbReference type="AlphaFoldDB" id="A0A3B7N3E8"/>
<sequence>MHNTFIVYIILVLVILFLVMLAQKIKVSYPILLVVAGLVISFIPGLPPIEIDPELIFVIFLPPLLYEAAWKTSWKELWKWRRVIASFAFLIVLLTSGVVAVASNWLIPGFTLALGFLLGGIISPPDAVSASSILQSVKVPKRLISIVEGESLLNDAASLIVFRFALVAMNKGTFAFGDAVLNFFVVIIMGILTGIVIALVFFAIHRYLPTTPHINIVLSFVAPYAMYIVAEEFHFSGVLAVVSGGLFLSVRSHLFLDHRSRIQGWNVWETISFVLNGLVFMLIGLELPVVIKDLGDVSLRTAIWYSAIISVLVIILRIACTFGASAFTVWVSRYITTADNRPGWRGPLILGWTGMRGVVSLAAALSIPVYLDNGSRFPERSLILFITFSVILVTLVLQGLTLPTVIRWVNYKDPLDTMPEEEQDAAVKKKMSQAALRVLKEQHADKLQSNSLLQSLQHRLEAEIDLLSAVPGTPGSETDSTHPEHFIPHYRQVYIELLNEQRQLLFKLNHKAEVDESIIRKYLSLLDIEEEKLFVQYDHAH</sequence>